<sequence length="284" mass="32351">MRFFFLLSGLLMGLAGPLIAQPLAPATDPITASSTPTAAPIPPELKPHGSVYFSWGYNRDWYTRSDIRFKNTKTDNYDFTFLNAHASDKPDFKDFWRFNSWTIPQYDMTLGYLFHDKHDLGIEVSWNHLKYVVDDNQVIHVRGNIRGHYIDKDTLVTPDFVHLQHTNGNNYLMVNLVKHKTLWDRRHFKVSAVGKVGAGPMISYTISTVLGNHQEGPFHYHGLVVGSSLGLKADIFRYFFLQTDIQGAFADYTNTYLGDDRQGRATHVFGSLQAIWAFGFNVPL</sequence>
<evidence type="ECO:0000313" key="2">
    <source>
        <dbReference type="EMBL" id="MEL5996713.1"/>
    </source>
</evidence>
<evidence type="ECO:0000256" key="1">
    <source>
        <dbReference type="SAM" id="SignalP"/>
    </source>
</evidence>
<accession>A0ABU9M435</accession>
<protein>
    <recommendedName>
        <fullName evidence="4">Outer membrane protein beta-barrel domain-containing protein</fullName>
    </recommendedName>
</protein>
<dbReference type="EMBL" id="JBCEVZ010000090">
    <property type="protein sequence ID" value="MEL5996713.1"/>
    <property type="molecule type" value="Genomic_DNA"/>
</dbReference>
<feature type="chain" id="PRO_5045727563" description="Outer membrane protein beta-barrel domain-containing protein" evidence="1">
    <location>
        <begin position="21"/>
        <end position="284"/>
    </location>
</feature>
<organism evidence="2 3">
    <name type="scientific">Hymenobacter segetis</name>
    <dbReference type="NCBI Taxonomy" id="2025509"/>
    <lineage>
        <taxon>Bacteria</taxon>
        <taxon>Pseudomonadati</taxon>
        <taxon>Bacteroidota</taxon>
        <taxon>Cytophagia</taxon>
        <taxon>Cytophagales</taxon>
        <taxon>Hymenobacteraceae</taxon>
        <taxon>Hymenobacter</taxon>
    </lineage>
</organism>
<name>A0ABU9M435_9BACT</name>
<gene>
    <name evidence="2" type="ORF">AAFH49_21060</name>
</gene>
<keyword evidence="3" id="KW-1185">Reference proteome</keyword>
<reference evidence="2 3" key="1">
    <citation type="journal article" date="2018" name="Arch. Microbiol.">
        <title>Hymenobacter segetis sp. nov., isolated from soil.</title>
        <authorList>
            <person name="Ten L.N."/>
            <person name="Lim S.J."/>
            <person name="Kim B.O."/>
            <person name="Kang I.K."/>
            <person name="Jung H.Y."/>
        </authorList>
    </citation>
    <scope>NUCLEOTIDE SEQUENCE [LARGE SCALE GENOMIC DNA]</scope>
    <source>
        <strain evidence="2 3">S7-3-11</strain>
    </source>
</reference>
<evidence type="ECO:0008006" key="4">
    <source>
        <dbReference type="Google" id="ProtNLM"/>
    </source>
</evidence>
<comment type="caution">
    <text evidence="2">The sequence shown here is derived from an EMBL/GenBank/DDBJ whole genome shotgun (WGS) entry which is preliminary data.</text>
</comment>
<dbReference type="RefSeq" id="WP_342301297.1">
    <property type="nucleotide sequence ID" value="NZ_JBCEVZ010000090.1"/>
</dbReference>
<feature type="signal peptide" evidence="1">
    <location>
        <begin position="1"/>
        <end position="20"/>
    </location>
</feature>
<proteinExistence type="predicted"/>
<dbReference type="Proteomes" id="UP001479606">
    <property type="component" value="Unassembled WGS sequence"/>
</dbReference>
<keyword evidence="1" id="KW-0732">Signal</keyword>
<evidence type="ECO:0000313" key="3">
    <source>
        <dbReference type="Proteomes" id="UP001479606"/>
    </source>
</evidence>